<dbReference type="GeneID" id="63027250"/>
<gene>
    <name evidence="1" type="primary">39</name>
    <name evidence="1" type="ORF">SEA_ZITCH_39</name>
</gene>
<dbReference type="Proteomes" id="UP000516468">
    <property type="component" value="Segment"/>
</dbReference>
<dbReference type="KEGG" id="vg:63027250"/>
<protein>
    <submittedName>
        <fullName evidence="1">Uncharacterized protein</fullName>
    </submittedName>
</protein>
<evidence type="ECO:0000313" key="1">
    <source>
        <dbReference type="EMBL" id="QKY78486.1"/>
    </source>
</evidence>
<accession>A0A7G3VC41</accession>
<dbReference type="RefSeq" id="YP_010002697.1">
    <property type="nucleotide sequence ID" value="NC_053247.1"/>
</dbReference>
<proteinExistence type="predicted"/>
<keyword evidence="2" id="KW-1185">Reference proteome</keyword>
<evidence type="ECO:0000313" key="2">
    <source>
        <dbReference type="Proteomes" id="UP000516468"/>
    </source>
</evidence>
<organism evidence="1 2">
    <name type="scientific">Gordonia Phage Zitch</name>
    <dbReference type="NCBI Taxonomy" id="2743909"/>
    <lineage>
        <taxon>Viruses</taxon>
        <taxon>Duplodnaviria</taxon>
        <taxon>Heunggongvirae</taxon>
        <taxon>Uroviricota</taxon>
        <taxon>Caudoviricetes</taxon>
        <taxon>Stackebrandtviridae</taxon>
        <taxon>Schenleyvirinae</taxon>
        <taxon>Zitchvirus</taxon>
        <taxon>Zitchvirus zitch</taxon>
    </lineage>
</organism>
<name>A0A7G3VC41_9CAUD</name>
<sequence length="90" mass="10011">MMTPVTADEIAAFRKAGRGSELWWHAEYGAVPVREPLPVGAVYLMPWDRAWFDQWGGDWSAAADQINGLLLAQGLIDDPDEADEAERIEP</sequence>
<reference evidence="1 2" key="1">
    <citation type="submission" date="2020-05" db="EMBL/GenBank/DDBJ databases">
        <authorList>
            <person name="Mick M."/>
            <person name="Mijatovic I."/>
            <person name="Miller A.J."/>
            <person name="Stuckman S.A."/>
            <person name="Volas E.M."/>
            <person name="Daniels C.J."/>
            <person name="Breitenberger C.A."/>
            <person name="Ball S.L."/>
            <person name="Garlena R.A."/>
            <person name="Russell D.A."/>
            <person name="Pope W.H."/>
            <person name="Jacobs-Sera D."/>
            <person name="Hatfull G.F."/>
        </authorList>
    </citation>
    <scope>NUCLEOTIDE SEQUENCE [LARGE SCALE GENOMIC DNA]</scope>
</reference>
<dbReference type="EMBL" id="MT498036">
    <property type="protein sequence ID" value="QKY78486.1"/>
    <property type="molecule type" value="Genomic_DNA"/>
</dbReference>